<dbReference type="SUPFAM" id="SSF46785">
    <property type="entry name" value="Winged helix' DNA-binding domain"/>
    <property type="match status" value="1"/>
</dbReference>
<accession>A0ABY5W8Z2</accession>
<gene>
    <name evidence="1" type="ORF">Dfulv_20515</name>
</gene>
<organism evidence="1 2">
    <name type="scientific">Dactylosporangium fulvum</name>
    <dbReference type="NCBI Taxonomy" id="53359"/>
    <lineage>
        <taxon>Bacteria</taxon>
        <taxon>Bacillati</taxon>
        <taxon>Actinomycetota</taxon>
        <taxon>Actinomycetes</taxon>
        <taxon>Micromonosporales</taxon>
        <taxon>Micromonosporaceae</taxon>
        <taxon>Dactylosporangium</taxon>
    </lineage>
</organism>
<dbReference type="Gene3D" id="1.10.10.10">
    <property type="entry name" value="Winged helix-like DNA-binding domain superfamily/Winged helix DNA-binding domain"/>
    <property type="match status" value="1"/>
</dbReference>
<dbReference type="InterPro" id="IPR036388">
    <property type="entry name" value="WH-like_DNA-bd_sf"/>
</dbReference>
<proteinExistence type="predicted"/>
<dbReference type="EMBL" id="CP073720">
    <property type="protein sequence ID" value="UWP86493.1"/>
    <property type="molecule type" value="Genomic_DNA"/>
</dbReference>
<dbReference type="RefSeq" id="WP_259865721.1">
    <property type="nucleotide sequence ID" value="NZ_BAAAST010000003.1"/>
</dbReference>
<name>A0ABY5W8Z2_9ACTN</name>
<protein>
    <submittedName>
        <fullName evidence="1">MarR family transcriptional regulator</fullName>
    </submittedName>
</protein>
<evidence type="ECO:0000313" key="2">
    <source>
        <dbReference type="Proteomes" id="UP001059617"/>
    </source>
</evidence>
<keyword evidence="2" id="KW-1185">Reference proteome</keyword>
<reference evidence="1" key="2">
    <citation type="submission" date="2022-09" db="EMBL/GenBank/DDBJ databases">
        <title>Biosynthetic gene clusters of Dactylosporangioum fulvum.</title>
        <authorList>
            <person name="Caradec T."/>
        </authorList>
    </citation>
    <scope>NUCLEOTIDE SEQUENCE</scope>
    <source>
        <strain evidence="1">NRRL B-16292</strain>
    </source>
</reference>
<evidence type="ECO:0000313" key="1">
    <source>
        <dbReference type="EMBL" id="UWP86493.1"/>
    </source>
</evidence>
<dbReference type="InterPro" id="IPR036390">
    <property type="entry name" value="WH_DNA-bd_sf"/>
</dbReference>
<reference evidence="1" key="1">
    <citation type="submission" date="2021-04" db="EMBL/GenBank/DDBJ databases">
        <authorList>
            <person name="Hartkoorn R.C."/>
            <person name="Beaudoing E."/>
            <person name="Hot D."/>
        </authorList>
    </citation>
    <scope>NUCLEOTIDE SEQUENCE</scope>
    <source>
        <strain evidence="1">NRRL B-16292</strain>
    </source>
</reference>
<dbReference type="Proteomes" id="UP001059617">
    <property type="component" value="Chromosome"/>
</dbReference>
<sequence>MPVVMVIGLVVHASHRDLFADAARTLTGVTIEWVVYEQESEIRDGVRALLDRRHVDGLLLGSVPYARCRDLLPADLQVTVTRPAGLDLALSWCRALARGLPATPVSIDTFTQETVDEVAYALGLNRADIACLPFDPDQSVTDIVAFHREFLTRSGGSYVISVRTGVMAELGAETAVLSGLPGIATLRADLHDLALRIQSKRASELRFAAGVFLIVSHSPDLDRARVGLMNMLLNTPEFADAWIEDRDRRGVVVFAHRALFETVTHNWVGLPVLTQAHESLGVRVVAGFGVGASARTCVALAERAAARAEQDGSPGAYLIEDSGVMIGPMGAAGSSLAFTYREHGPALEDLAREVGLSPATLSRLSALERSLNGTAISPGDLASSLGITDPSGRRLIRKLSEHGLVTPEGSAQVNRKGRPTRLYRLEIGNARNAVPGER</sequence>